<dbReference type="AlphaFoldDB" id="A0A814U7X6"/>
<sequence length="332" mass="37542">MNRVTESLNTFQQTMDTHTAQILHLNEGQVKLAYELNYTQAALNQTIDLVNEHSEILRTHETALRTLSQMTMFLSNRLSAFVHSVETHFIHTSIENILENNLNLQFIHHKDLPQVTKMIMKATNVSLDDNSASFASIELVTRLLVKQRIDFISMNKTQNNGESDLIGQLIVSSFFAAPSQTQAPFSLYELIPVPFNHRKQRVRLAQVPYAIGIESKGQQFIRWSKSEAESCNFAVMTTCRETLAIRKEGIDKCLSEILTDGPLESCQVEPHIDPIFVQRVDQHWAISTNTTTKCHPIKLAEAENMKVGVSKEITLPPVALITTLDSTSFIYT</sequence>
<dbReference type="Proteomes" id="UP000663829">
    <property type="component" value="Unassembled WGS sequence"/>
</dbReference>
<evidence type="ECO:0000313" key="1">
    <source>
        <dbReference type="EMBL" id="CAF0963273.1"/>
    </source>
</evidence>
<dbReference type="EMBL" id="CAJOBA010005193">
    <property type="protein sequence ID" value="CAF3735882.1"/>
    <property type="molecule type" value="Genomic_DNA"/>
</dbReference>
<accession>A0A814U7X6</accession>
<name>A0A814U7X6_9BILA</name>
<gene>
    <name evidence="2" type="ORF">GPM918_LOCUS22281</name>
    <name evidence="1" type="ORF">OVA965_LOCUS12748</name>
    <name evidence="4" type="ORF">SRO942_LOCUS22282</name>
    <name evidence="3" type="ORF">TMI583_LOCUS12751</name>
</gene>
<evidence type="ECO:0000313" key="5">
    <source>
        <dbReference type="Proteomes" id="UP000663829"/>
    </source>
</evidence>
<dbReference type="EMBL" id="CAJNOK010005188">
    <property type="protein sequence ID" value="CAF0963273.1"/>
    <property type="molecule type" value="Genomic_DNA"/>
</dbReference>
<evidence type="ECO:0000313" key="4">
    <source>
        <dbReference type="EMBL" id="CAF3936840.1"/>
    </source>
</evidence>
<dbReference type="Proteomes" id="UP000682733">
    <property type="component" value="Unassembled WGS sequence"/>
</dbReference>
<dbReference type="Proteomes" id="UP000677228">
    <property type="component" value="Unassembled WGS sequence"/>
</dbReference>
<dbReference type="OrthoDB" id="10055102at2759"/>
<evidence type="ECO:0000313" key="2">
    <source>
        <dbReference type="EMBL" id="CAF1172899.1"/>
    </source>
</evidence>
<dbReference type="Proteomes" id="UP000681722">
    <property type="component" value="Unassembled WGS sequence"/>
</dbReference>
<reference evidence="2" key="1">
    <citation type="submission" date="2021-02" db="EMBL/GenBank/DDBJ databases">
        <authorList>
            <person name="Nowell W R."/>
        </authorList>
    </citation>
    <scope>NUCLEOTIDE SEQUENCE</scope>
</reference>
<comment type="caution">
    <text evidence="2">The sequence shown here is derived from an EMBL/GenBank/DDBJ whole genome shotgun (WGS) entry which is preliminary data.</text>
</comment>
<organism evidence="2 5">
    <name type="scientific">Didymodactylos carnosus</name>
    <dbReference type="NCBI Taxonomy" id="1234261"/>
    <lineage>
        <taxon>Eukaryota</taxon>
        <taxon>Metazoa</taxon>
        <taxon>Spiralia</taxon>
        <taxon>Gnathifera</taxon>
        <taxon>Rotifera</taxon>
        <taxon>Eurotatoria</taxon>
        <taxon>Bdelloidea</taxon>
        <taxon>Philodinida</taxon>
        <taxon>Philodinidae</taxon>
        <taxon>Didymodactylos</taxon>
    </lineage>
</organism>
<evidence type="ECO:0000313" key="3">
    <source>
        <dbReference type="EMBL" id="CAF3735882.1"/>
    </source>
</evidence>
<proteinExistence type="predicted"/>
<dbReference type="EMBL" id="CAJOBC010007583">
    <property type="protein sequence ID" value="CAF3936840.1"/>
    <property type="molecule type" value="Genomic_DNA"/>
</dbReference>
<protein>
    <submittedName>
        <fullName evidence="2">Uncharacterized protein</fullName>
    </submittedName>
</protein>
<dbReference type="EMBL" id="CAJNOQ010007581">
    <property type="protein sequence ID" value="CAF1172899.1"/>
    <property type="molecule type" value="Genomic_DNA"/>
</dbReference>
<keyword evidence="5" id="KW-1185">Reference proteome</keyword>